<dbReference type="GO" id="GO:0005634">
    <property type="term" value="C:nucleus"/>
    <property type="evidence" value="ECO:0000318"/>
    <property type="project" value="GO_Central"/>
</dbReference>
<reference evidence="12 13" key="1">
    <citation type="journal article" date="2004" name="Science">
        <title>The Ashbya gossypii genome as a tool for mapping the ancient Saccharomyces cerevisiae genome.</title>
        <authorList>
            <person name="Dietrich F.S."/>
            <person name="Voegeli S."/>
            <person name="Brachat S."/>
            <person name="Lerch A."/>
            <person name="Gates K."/>
            <person name="Steiner S."/>
            <person name="Mohr C."/>
            <person name="Pohlmann R."/>
            <person name="Luedi P."/>
            <person name="Choi S."/>
            <person name="Wing R.A."/>
            <person name="Flavier A."/>
            <person name="Gaffney T.D."/>
            <person name="Philippsen P."/>
        </authorList>
    </citation>
    <scope>NUCLEOTIDE SEQUENCE [LARGE SCALE GENOMIC DNA]</scope>
    <source>
        <strain evidence="13">ATCC 10895 / CBS 109.51 / FGSC 9923 / NRRL Y-1056</strain>
    </source>
</reference>
<proteinExistence type="predicted"/>
<evidence type="ECO:0000259" key="11">
    <source>
        <dbReference type="PROSITE" id="PS50048"/>
    </source>
</evidence>
<dbReference type="HOGENOM" id="CLU_008599_2_0_1"/>
<keyword evidence="10" id="KW-0119">Carbohydrate metabolism</keyword>
<dbReference type="CDD" id="cd14654">
    <property type="entry name" value="ZIP_Gal4"/>
    <property type="match status" value="1"/>
</dbReference>
<dbReference type="InParanoid" id="Q755I3"/>
<dbReference type="SMART" id="SM00066">
    <property type="entry name" value="GAL4"/>
    <property type="match status" value="1"/>
</dbReference>
<dbReference type="SUPFAM" id="SSF57701">
    <property type="entry name" value="Zn2/Cys6 DNA-binding domain"/>
    <property type="match status" value="1"/>
</dbReference>
<sequence length="648" mass="73311">MRPPVIQACDSCRRRKMKCSKTFPKCAKCREDNRVCLYSPKIRRSPLTRAHLTEVETRLGQMEQLLRNAFVDLDADTLLKHRHDPQLREILFGRTVDIGALSRTDEYMASPLPPLRQAEFQWYERRDLLTGTGFNMKQSPLHSLVAEAQQEGLMARPSKYERMQLEEQSTTLRYMQAYFEHFHWLYPVVDEHEFYLLYEDPSTAPDACLWTGLVNVVLALGAWCAGAPPAAHVFYYDKAESHVLGRMLRTGDRVLAIALLLMAHYNYMTHHRNTAWMLLGLASQLATSLGLHRDLQGLPPKQRTLAQILWWGIYSTTTQVALELGRPSPLPRIGHTDVPVPDMTNPLYSHLANEVNLVIQLQRIMHVPNPSVAVCLQWYQTVKDFYHNIHPGAGDDRDSYLLPREATDEQPNRLFCKYRITWKFHICVVSILFNSIMGNVPNVDTNSCYSMCLKFTNDIINSIATFFNTYSLPHLLSWYSINYMIRASTVPLYCLNSPPPKTSDLEFLLRSQLIATKDFLKKFLPESKLALRYSDMLADACNRASLRSHSPCIGSVEPPPLVPEPAAFSAFSAPHSPTAPCADTFSDLLPFWNRPAGKADSPLLNPNQISAAADCSAMFDDIATLNSPDLYTTAVKDPGTDSPLTDTA</sequence>
<dbReference type="GO" id="GO:0006012">
    <property type="term" value="P:galactose metabolic process"/>
    <property type="evidence" value="ECO:0007669"/>
    <property type="project" value="UniProtKB-KW"/>
</dbReference>
<organism evidence="12 13">
    <name type="scientific">Eremothecium gossypii (strain ATCC 10895 / CBS 109.51 / FGSC 9923 / NRRL Y-1056)</name>
    <name type="common">Yeast</name>
    <name type="synonym">Ashbya gossypii</name>
    <dbReference type="NCBI Taxonomy" id="284811"/>
    <lineage>
        <taxon>Eukaryota</taxon>
        <taxon>Fungi</taxon>
        <taxon>Dikarya</taxon>
        <taxon>Ascomycota</taxon>
        <taxon>Saccharomycotina</taxon>
        <taxon>Saccharomycetes</taxon>
        <taxon>Saccharomycetales</taxon>
        <taxon>Saccharomycetaceae</taxon>
        <taxon>Eremothecium</taxon>
    </lineage>
</organism>
<dbReference type="CDD" id="cd00067">
    <property type="entry name" value="GAL4"/>
    <property type="match status" value="1"/>
</dbReference>
<dbReference type="InterPro" id="IPR051127">
    <property type="entry name" value="Fungal_SecMet_Regulators"/>
</dbReference>
<dbReference type="OMA" id="HITEGEV"/>
<keyword evidence="4" id="KW-0805">Transcription regulation</keyword>
<evidence type="ECO:0000256" key="5">
    <source>
        <dbReference type="ARBA" id="ARBA00023125"/>
    </source>
</evidence>
<comment type="subcellular location">
    <subcellularLocation>
        <location evidence="1">Nucleus</location>
    </subcellularLocation>
</comment>
<dbReference type="CDD" id="cd12148">
    <property type="entry name" value="fungal_TF_MHR"/>
    <property type="match status" value="1"/>
</dbReference>
<keyword evidence="8" id="KW-0804">Transcription</keyword>
<evidence type="ECO:0000256" key="7">
    <source>
        <dbReference type="ARBA" id="ARBA00023159"/>
    </source>
</evidence>
<dbReference type="PROSITE" id="PS50048">
    <property type="entry name" value="ZN2_CY6_FUNGAL_2"/>
    <property type="match status" value="1"/>
</dbReference>
<dbReference type="PANTHER" id="PTHR47424:SF3">
    <property type="entry name" value="REGULATORY PROTEIN GAL4"/>
    <property type="match status" value="1"/>
</dbReference>
<dbReference type="FunFam" id="4.10.240.10:FF:000009">
    <property type="entry name" value="C6 transcription factor (Gal4)"/>
    <property type="match status" value="1"/>
</dbReference>
<dbReference type="Gene3D" id="4.10.240.10">
    <property type="entry name" value="Zn(2)-C6 fungal-type DNA-binding domain"/>
    <property type="match status" value="1"/>
</dbReference>
<dbReference type="KEGG" id="ago:AGOS_AFL160C"/>
<dbReference type="AlphaFoldDB" id="Q755I3"/>
<name>Q755I3_EREGS</name>
<dbReference type="Pfam" id="PF04082">
    <property type="entry name" value="Fungal_trans"/>
    <property type="match status" value="1"/>
</dbReference>
<dbReference type="GO" id="GO:0000981">
    <property type="term" value="F:DNA-binding transcription factor activity, RNA polymerase II-specific"/>
    <property type="evidence" value="ECO:0000318"/>
    <property type="project" value="GO_Central"/>
</dbReference>
<dbReference type="InterPro" id="IPR001138">
    <property type="entry name" value="Zn2Cys6_DnaBD"/>
</dbReference>
<dbReference type="PANTHER" id="PTHR47424">
    <property type="entry name" value="REGULATORY PROTEIN GAL4"/>
    <property type="match status" value="1"/>
</dbReference>
<dbReference type="SMART" id="SM00906">
    <property type="entry name" value="Fungal_trans"/>
    <property type="match status" value="1"/>
</dbReference>
<keyword evidence="13" id="KW-1185">Reference proteome</keyword>
<evidence type="ECO:0000313" key="13">
    <source>
        <dbReference type="Proteomes" id="UP000000591"/>
    </source>
</evidence>
<evidence type="ECO:0000256" key="4">
    <source>
        <dbReference type="ARBA" id="ARBA00023015"/>
    </source>
</evidence>
<dbReference type="GeneID" id="4621616"/>
<dbReference type="InterPro" id="IPR036864">
    <property type="entry name" value="Zn2-C6_fun-type_DNA-bd_sf"/>
</dbReference>
<evidence type="ECO:0000256" key="6">
    <source>
        <dbReference type="ARBA" id="ARBA00023144"/>
    </source>
</evidence>
<feature type="domain" description="Zn(2)-C6 fungal-type" evidence="11">
    <location>
        <begin position="8"/>
        <end position="38"/>
    </location>
</feature>
<dbReference type="eggNOG" id="ENOG502QSMN">
    <property type="taxonomic scope" value="Eukaryota"/>
</dbReference>
<accession>Q755I3</accession>
<protein>
    <submittedName>
        <fullName evidence="12">AFL160Cp</fullName>
    </submittedName>
</protein>
<dbReference type="InterPro" id="IPR005600">
    <property type="entry name" value="Gal4_dimer_dom"/>
</dbReference>
<dbReference type="Proteomes" id="UP000000591">
    <property type="component" value="Chromosome VI"/>
</dbReference>
<evidence type="ECO:0000313" key="12">
    <source>
        <dbReference type="EMBL" id="AAS53214.1"/>
    </source>
</evidence>
<evidence type="ECO:0000256" key="2">
    <source>
        <dbReference type="ARBA" id="ARBA00022723"/>
    </source>
</evidence>
<evidence type="ECO:0000256" key="8">
    <source>
        <dbReference type="ARBA" id="ARBA00023163"/>
    </source>
</evidence>
<keyword evidence="3" id="KW-0862">Zinc</keyword>
<gene>
    <name evidence="12" type="ORF">AGOS_AFL160C</name>
</gene>
<dbReference type="GO" id="GO:0000978">
    <property type="term" value="F:RNA polymerase II cis-regulatory region sequence-specific DNA binding"/>
    <property type="evidence" value="ECO:0000318"/>
    <property type="project" value="GO_Central"/>
</dbReference>
<dbReference type="RefSeq" id="NP_985390.1">
    <property type="nucleotide sequence ID" value="NM_210744.1"/>
</dbReference>
<dbReference type="GO" id="GO:0006351">
    <property type="term" value="P:DNA-templated transcription"/>
    <property type="evidence" value="ECO:0007669"/>
    <property type="project" value="InterPro"/>
</dbReference>
<dbReference type="InterPro" id="IPR007219">
    <property type="entry name" value="XnlR_reg_dom"/>
</dbReference>
<dbReference type="GO" id="GO:0008270">
    <property type="term" value="F:zinc ion binding"/>
    <property type="evidence" value="ECO:0007669"/>
    <property type="project" value="InterPro"/>
</dbReference>
<keyword evidence="9" id="KW-0539">Nucleus</keyword>
<evidence type="ECO:0000256" key="1">
    <source>
        <dbReference type="ARBA" id="ARBA00004123"/>
    </source>
</evidence>
<keyword evidence="5" id="KW-0238">DNA-binding</keyword>
<keyword evidence="2" id="KW-0479">Metal-binding</keyword>
<dbReference type="PROSITE" id="PS00463">
    <property type="entry name" value="ZN2_CY6_FUNGAL_1"/>
    <property type="match status" value="1"/>
</dbReference>
<evidence type="ECO:0000256" key="3">
    <source>
        <dbReference type="ARBA" id="ARBA00022833"/>
    </source>
</evidence>
<keyword evidence="7" id="KW-0010">Activator</keyword>
<dbReference type="EMBL" id="AE016819">
    <property type="protein sequence ID" value="AAS53214.1"/>
    <property type="molecule type" value="Genomic_DNA"/>
</dbReference>
<dbReference type="FunCoup" id="Q755I3">
    <property type="interactions" value="928"/>
</dbReference>
<dbReference type="OrthoDB" id="3364175at2759"/>
<evidence type="ECO:0000256" key="9">
    <source>
        <dbReference type="ARBA" id="ARBA00023242"/>
    </source>
</evidence>
<keyword evidence="6" id="KW-0299">Galactose metabolism</keyword>
<dbReference type="STRING" id="284811.Q755I3"/>
<reference evidence="13" key="2">
    <citation type="journal article" date="2013" name="G3 (Bethesda)">
        <title>Genomes of Ashbya fungi isolated from insects reveal four mating-type loci, numerous translocations, lack of transposons, and distinct gene duplications.</title>
        <authorList>
            <person name="Dietrich F.S."/>
            <person name="Voegeli S."/>
            <person name="Kuo S."/>
            <person name="Philippsen P."/>
        </authorList>
    </citation>
    <scope>GENOME REANNOTATION</scope>
    <source>
        <strain evidence="13">ATCC 10895 / CBS 109.51 / FGSC 9923 / NRRL Y-1056</strain>
    </source>
</reference>
<dbReference type="Pfam" id="PF03902">
    <property type="entry name" value="Gal4_dimer"/>
    <property type="match status" value="1"/>
</dbReference>
<evidence type="ECO:0000256" key="10">
    <source>
        <dbReference type="ARBA" id="ARBA00023277"/>
    </source>
</evidence>
<dbReference type="Gene3D" id="1.20.5.170">
    <property type="match status" value="1"/>
</dbReference>
<dbReference type="Pfam" id="PF00172">
    <property type="entry name" value="Zn_clus"/>
    <property type="match status" value="1"/>
</dbReference>